<dbReference type="AlphaFoldDB" id="A0A7C3UWZ8"/>
<accession>A0A7C3UWZ8</accession>
<sequence>MRQGLIVYLVGSQPLPEAFDPKDAGRALGHPADRVELVSRDAGFFSVEDAWHFLATQGGCGRIDLMVAEAEGQSGLRPLSPAVRLCG</sequence>
<name>A0A7C3UWZ8_9BACT</name>
<proteinExistence type="predicted"/>
<gene>
    <name evidence="1" type="ORF">ENW96_04390</name>
</gene>
<organism evidence="1">
    <name type="scientific">Desulfobacca acetoxidans</name>
    <dbReference type="NCBI Taxonomy" id="60893"/>
    <lineage>
        <taxon>Bacteria</taxon>
        <taxon>Pseudomonadati</taxon>
        <taxon>Thermodesulfobacteriota</taxon>
        <taxon>Desulfobaccia</taxon>
        <taxon>Desulfobaccales</taxon>
        <taxon>Desulfobaccaceae</taxon>
        <taxon>Desulfobacca</taxon>
    </lineage>
</organism>
<evidence type="ECO:0000313" key="1">
    <source>
        <dbReference type="EMBL" id="HGF33616.1"/>
    </source>
</evidence>
<dbReference type="EMBL" id="DTMF01000118">
    <property type="protein sequence ID" value="HGF33616.1"/>
    <property type="molecule type" value="Genomic_DNA"/>
</dbReference>
<reference evidence="1" key="1">
    <citation type="journal article" date="2020" name="mSystems">
        <title>Genome- and Community-Level Interaction Insights into Carbon Utilization and Element Cycling Functions of Hydrothermarchaeota in Hydrothermal Sediment.</title>
        <authorList>
            <person name="Zhou Z."/>
            <person name="Liu Y."/>
            <person name="Xu W."/>
            <person name="Pan J."/>
            <person name="Luo Z.H."/>
            <person name="Li M."/>
        </authorList>
    </citation>
    <scope>NUCLEOTIDE SEQUENCE [LARGE SCALE GENOMIC DNA]</scope>
    <source>
        <strain evidence="1">SpSt-897</strain>
    </source>
</reference>
<protein>
    <submittedName>
        <fullName evidence="1">Uncharacterized protein</fullName>
    </submittedName>
</protein>
<comment type="caution">
    <text evidence="1">The sequence shown here is derived from an EMBL/GenBank/DDBJ whole genome shotgun (WGS) entry which is preliminary data.</text>
</comment>